<dbReference type="CDD" id="cd17920">
    <property type="entry name" value="DEXHc_RecQ"/>
    <property type="match status" value="1"/>
</dbReference>
<evidence type="ECO:0000256" key="12">
    <source>
        <dbReference type="ARBA" id="ARBA00023172"/>
    </source>
</evidence>
<dbReference type="PROSITE" id="PS51192">
    <property type="entry name" value="HELICASE_ATP_BIND_1"/>
    <property type="match status" value="1"/>
</dbReference>
<dbReference type="InterPro" id="IPR027417">
    <property type="entry name" value="P-loop_NTPase"/>
</dbReference>
<feature type="domain" description="Helicase ATP-binding" evidence="19">
    <location>
        <begin position="45"/>
        <end position="213"/>
    </location>
</feature>
<proteinExistence type="inferred from homology"/>
<comment type="catalytic activity">
    <reaction evidence="15">
        <text>Couples ATP hydrolysis with the unwinding of duplex DNA by translocating in the 3'-5' direction.</text>
        <dbReference type="EC" id="5.6.2.4"/>
    </reaction>
</comment>
<feature type="domain" description="HRDC" evidence="18">
    <location>
        <begin position="561"/>
        <end position="641"/>
    </location>
</feature>
<keyword evidence="10" id="KW-0067">ATP-binding</keyword>
<dbReference type="PROSITE" id="PS51194">
    <property type="entry name" value="HELICASE_CTER"/>
    <property type="match status" value="1"/>
</dbReference>
<reference evidence="22" key="1">
    <citation type="submission" date="2023-07" db="EMBL/GenBank/DDBJ databases">
        <title>Whole genome shotgun sequence of Streptomyces achromogenes subsp. rubradiris NBRC 14000.</title>
        <authorList>
            <person name="Komaki H."/>
            <person name="Tamura T."/>
        </authorList>
    </citation>
    <scope>NUCLEOTIDE SEQUENCE [LARGE SCALE GENOMIC DNA]</scope>
    <source>
        <strain evidence="22">NBRC 14000</strain>
    </source>
</reference>
<dbReference type="NCBIfam" id="TIGR00614">
    <property type="entry name" value="recQ_fam"/>
    <property type="match status" value="1"/>
</dbReference>
<sequence length="665" mass="71831">MGVMGGISEMAQVTEGPGAADGEALATLHRVFGFDAFRGEQQAIIEHVVAGGDAVVLMPTGGGKSLCYQIPALVRPGTGVVISPLIALMQDQVDALRALGVRAGFMNSTQDFDERRVVEAEFLAGELDLLYLAPERLRLDATRDLLSRGKISVFAIDEAHCVSQWGHDFRPDYLALSLLGERWPDVPRIALTATATRATHEEITQRLNLPAARHFVASFDRPNIQYRIVPKADPKKQLLAFLREEHPGDAGIVYCLSRNSVERTAEFLTANGIQAVPYHAGLDAATRAAHQSRFLREDGLVVVATIAFGMGIDKPDVRFVAHLDLPKSIEGYYQETGRAGRDGLPSTAWMAYGLNDVIQQRKLIQSGEGDEAFRRRAAAHLDAMLALCETARCRRGQLLAYFGQDADAEACGNCDTCLAPPETWDGTVAAQKVLSTVVRLQRERGQKFGAVQIVDILLGKRTGKVIQFDHDQLSVFGIGQDLTEGEWRGVIRQLLAQGLLAVEGEYGTLVLTEASGAVLRREREVPLRKEPKKPAASRSRSAGGSGAAGAGKAKAAAAELPEALLPAFEALRAWRAEQAREQGVPAYVIFHDATLREIVTRWPGSVRELGTVNGVGEKKLATYGEGVLRVLASLDGAAPPAPAAAPDDADWPEPADEPEPEPDWA</sequence>
<dbReference type="InterPro" id="IPR002121">
    <property type="entry name" value="HRDC_dom"/>
</dbReference>
<evidence type="ECO:0000256" key="17">
    <source>
        <dbReference type="SAM" id="MobiDB-lite"/>
    </source>
</evidence>
<dbReference type="Proteomes" id="UP000646738">
    <property type="component" value="Unassembled WGS sequence"/>
</dbReference>
<name>A0ABQ3RJH3_STRRR</name>
<keyword evidence="6" id="KW-0227">DNA damage</keyword>
<dbReference type="SUPFAM" id="SSF47819">
    <property type="entry name" value="HRDC-like"/>
    <property type="match status" value="1"/>
</dbReference>
<keyword evidence="4" id="KW-0479">Metal-binding</keyword>
<dbReference type="InterPro" id="IPR036388">
    <property type="entry name" value="WH-like_DNA-bd_sf"/>
</dbReference>
<keyword evidence="8 21" id="KW-0347">Helicase</keyword>
<evidence type="ECO:0000313" key="21">
    <source>
        <dbReference type="EMBL" id="GHI56014.1"/>
    </source>
</evidence>
<evidence type="ECO:0000256" key="8">
    <source>
        <dbReference type="ARBA" id="ARBA00022806"/>
    </source>
</evidence>
<dbReference type="InterPro" id="IPR018982">
    <property type="entry name" value="RQC_domain"/>
</dbReference>
<dbReference type="EC" id="5.6.2.4" evidence="16"/>
<feature type="compositionally biased region" description="Acidic residues" evidence="17">
    <location>
        <begin position="647"/>
        <end position="665"/>
    </location>
</feature>
<feature type="region of interest" description="Disordered" evidence="17">
    <location>
        <begin position="637"/>
        <end position="665"/>
    </location>
</feature>
<keyword evidence="11" id="KW-0238">DNA-binding</keyword>
<dbReference type="NCBIfam" id="TIGR01389">
    <property type="entry name" value="recQ"/>
    <property type="match status" value="1"/>
</dbReference>
<evidence type="ECO:0000256" key="14">
    <source>
        <dbReference type="ARBA" id="ARBA00023235"/>
    </source>
</evidence>
<accession>A0ABQ3RJH3</accession>
<dbReference type="InterPro" id="IPR006293">
    <property type="entry name" value="DNA_helicase_ATP-dep_RecQ_bac"/>
</dbReference>
<evidence type="ECO:0000256" key="6">
    <source>
        <dbReference type="ARBA" id="ARBA00022763"/>
    </source>
</evidence>
<evidence type="ECO:0000259" key="18">
    <source>
        <dbReference type="PROSITE" id="PS50967"/>
    </source>
</evidence>
<evidence type="ECO:0000256" key="2">
    <source>
        <dbReference type="ARBA" id="ARBA00001947"/>
    </source>
</evidence>
<keyword evidence="7" id="KW-0378">Hydrolase</keyword>
<evidence type="ECO:0000259" key="19">
    <source>
        <dbReference type="PROSITE" id="PS51192"/>
    </source>
</evidence>
<evidence type="ECO:0000313" key="22">
    <source>
        <dbReference type="Proteomes" id="UP000646738"/>
    </source>
</evidence>
<dbReference type="SMART" id="SM00490">
    <property type="entry name" value="HELICc"/>
    <property type="match status" value="1"/>
</dbReference>
<keyword evidence="12" id="KW-0233">DNA recombination</keyword>
<feature type="domain" description="Helicase C-terminal" evidence="20">
    <location>
        <begin position="234"/>
        <end position="388"/>
    </location>
</feature>
<dbReference type="InterPro" id="IPR010997">
    <property type="entry name" value="HRDC-like_sf"/>
</dbReference>
<dbReference type="InterPro" id="IPR044876">
    <property type="entry name" value="HRDC_dom_sf"/>
</dbReference>
<evidence type="ECO:0000256" key="13">
    <source>
        <dbReference type="ARBA" id="ARBA00023204"/>
    </source>
</evidence>
<keyword evidence="9" id="KW-0862">Zinc</keyword>
<dbReference type="Pfam" id="PF00270">
    <property type="entry name" value="DEAD"/>
    <property type="match status" value="1"/>
</dbReference>
<keyword evidence="14" id="KW-0413">Isomerase</keyword>
<comment type="cofactor">
    <cofactor evidence="1">
        <name>Mg(2+)</name>
        <dbReference type="ChEBI" id="CHEBI:18420"/>
    </cofactor>
</comment>
<dbReference type="PANTHER" id="PTHR13710:SF105">
    <property type="entry name" value="ATP-DEPENDENT DNA HELICASE Q1"/>
    <property type="match status" value="1"/>
</dbReference>
<dbReference type="Gene3D" id="3.40.50.300">
    <property type="entry name" value="P-loop containing nucleotide triphosphate hydrolases"/>
    <property type="match status" value="2"/>
</dbReference>
<keyword evidence="22" id="KW-1185">Reference proteome</keyword>
<dbReference type="InterPro" id="IPR011545">
    <property type="entry name" value="DEAD/DEAH_box_helicase_dom"/>
</dbReference>
<evidence type="ECO:0000256" key="7">
    <source>
        <dbReference type="ARBA" id="ARBA00022801"/>
    </source>
</evidence>
<keyword evidence="13" id="KW-0234">DNA repair</keyword>
<dbReference type="Gene3D" id="1.10.150.80">
    <property type="entry name" value="HRDC domain"/>
    <property type="match status" value="1"/>
</dbReference>
<evidence type="ECO:0000256" key="11">
    <source>
        <dbReference type="ARBA" id="ARBA00023125"/>
    </source>
</evidence>
<evidence type="ECO:0000256" key="9">
    <source>
        <dbReference type="ARBA" id="ARBA00022833"/>
    </source>
</evidence>
<dbReference type="Pfam" id="PF09382">
    <property type="entry name" value="RQC"/>
    <property type="match status" value="1"/>
</dbReference>
<dbReference type="SMART" id="SM00956">
    <property type="entry name" value="RQC"/>
    <property type="match status" value="1"/>
</dbReference>
<evidence type="ECO:0000259" key="20">
    <source>
        <dbReference type="PROSITE" id="PS51194"/>
    </source>
</evidence>
<evidence type="ECO:0000256" key="1">
    <source>
        <dbReference type="ARBA" id="ARBA00001946"/>
    </source>
</evidence>
<dbReference type="PROSITE" id="PS50967">
    <property type="entry name" value="HRDC"/>
    <property type="match status" value="1"/>
</dbReference>
<evidence type="ECO:0000256" key="10">
    <source>
        <dbReference type="ARBA" id="ARBA00022840"/>
    </source>
</evidence>
<dbReference type="GO" id="GO:0004386">
    <property type="term" value="F:helicase activity"/>
    <property type="evidence" value="ECO:0007669"/>
    <property type="project" value="UniProtKB-KW"/>
</dbReference>
<dbReference type="InterPro" id="IPR014001">
    <property type="entry name" value="Helicase_ATP-bd"/>
</dbReference>
<evidence type="ECO:0000256" key="3">
    <source>
        <dbReference type="ARBA" id="ARBA00005446"/>
    </source>
</evidence>
<dbReference type="PANTHER" id="PTHR13710">
    <property type="entry name" value="DNA HELICASE RECQ FAMILY MEMBER"/>
    <property type="match status" value="1"/>
</dbReference>
<organism evidence="21 22">
    <name type="scientific">Streptomyces rubradiris</name>
    <name type="common">Streptomyces achromogenes subsp. rubradiris</name>
    <dbReference type="NCBI Taxonomy" id="285531"/>
    <lineage>
        <taxon>Bacteria</taxon>
        <taxon>Bacillati</taxon>
        <taxon>Actinomycetota</taxon>
        <taxon>Actinomycetes</taxon>
        <taxon>Kitasatosporales</taxon>
        <taxon>Streptomycetaceae</taxon>
        <taxon>Streptomyces</taxon>
    </lineage>
</organism>
<dbReference type="Pfam" id="PF00570">
    <property type="entry name" value="HRDC"/>
    <property type="match status" value="1"/>
</dbReference>
<dbReference type="InterPro" id="IPR004589">
    <property type="entry name" value="DNA_helicase_ATP-dep_RecQ"/>
</dbReference>
<evidence type="ECO:0000256" key="5">
    <source>
        <dbReference type="ARBA" id="ARBA00022741"/>
    </source>
</evidence>
<feature type="compositionally biased region" description="Basic and acidic residues" evidence="17">
    <location>
        <begin position="522"/>
        <end position="533"/>
    </location>
</feature>
<dbReference type="InterPro" id="IPR032284">
    <property type="entry name" value="RecQ_Zn-bd"/>
</dbReference>
<dbReference type="Pfam" id="PF00271">
    <property type="entry name" value="Helicase_C"/>
    <property type="match status" value="1"/>
</dbReference>
<evidence type="ECO:0000256" key="4">
    <source>
        <dbReference type="ARBA" id="ARBA00022723"/>
    </source>
</evidence>
<comment type="cofactor">
    <cofactor evidence="2">
        <name>Zn(2+)</name>
        <dbReference type="ChEBI" id="CHEBI:29105"/>
    </cofactor>
</comment>
<dbReference type="RefSeq" id="WP_230426669.1">
    <property type="nucleotide sequence ID" value="NZ_BNEA01000015.1"/>
</dbReference>
<dbReference type="Pfam" id="PF16124">
    <property type="entry name" value="RecQ_Zn_bind"/>
    <property type="match status" value="1"/>
</dbReference>
<dbReference type="EMBL" id="BNEA01000015">
    <property type="protein sequence ID" value="GHI56014.1"/>
    <property type="molecule type" value="Genomic_DNA"/>
</dbReference>
<gene>
    <name evidence="21" type="ORF">Srubr_58600</name>
</gene>
<feature type="region of interest" description="Disordered" evidence="17">
    <location>
        <begin position="522"/>
        <end position="550"/>
    </location>
</feature>
<evidence type="ECO:0000256" key="16">
    <source>
        <dbReference type="NCBIfam" id="TIGR01389"/>
    </source>
</evidence>
<keyword evidence="5" id="KW-0547">Nucleotide-binding</keyword>
<evidence type="ECO:0000256" key="15">
    <source>
        <dbReference type="ARBA" id="ARBA00034617"/>
    </source>
</evidence>
<dbReference type="SUPFAM" id="SSF52540">
    <property type="entry name" value="P-loop containing nucleoside triphosphate hydrolases"/>
    <property type="match status" value="2"/>
</dbReference>
<comment type="similarity">
    <text evidence="3">Belongs to the helicase family. RecQ subfamily.</text>
</comment>
<protein>
    <recommendedName>
        <fullName evidence="16">DNA helicase RecQ</fullName>
        <ecNumber evidence="16">5.6.2.4</ecNumber>
    </recommendedName>
</protein>
<dbReference type="SMART" id="SM00341">
    <property type="entry name" value="HRDC"/>
    <property type="match status" value="1"/>
</dbReference>
<dbReference type="Gene3D" id="1.10.10.10">
    <property type="entry name" value="Winged helix-like DNA-binding domain superfamily/Winged helix DNA-binding domain"/>
    <property type="match status" value="1"/>
</dbReference>
<dbReference type="CDD" id="cd18794">
    <property type="entry name" value="SF2_C_RecQ"/>
    <property type="match status" value="1"/>
</dbReference>
<dbReference type="InterPro" id="IPR001650">
    <property type="entry name" value="Helicase_C-like"/>
</dbReference>
<comment type="caution">
    <text evidence="21">The sequence shown here is derived from an EMBL/GenBank/DDBJ whole genome shotgun (WGS) entry which is preliminary data.</text>
</comment>
<dbReference type="SMART" id="SM00487">
    <property type="entry name" value="DEXDc"/>
    <property type="match status" value="1"/>
</dbReference>